<protein>
    <submittedName>
        <fullName evidence="8">EamA family transporter</fullName>
    </submittedName>
</protein>
<keyword evidence="5 6" id="KW-0472">Membrane</keyword>
<organism evidence="8 9">
    <name type="scientific">Pararcticibacter amylolyticus</name>
    <dbReference type="NCBI Taxonomy" id="2173175"/>
    <lineage>
        <taxon>Bacteria</taxon>
        <taxon>Pseudomonadati</taxon>
        <taxon>Bacteroidota</taxon>
        <taxon>Sphingobacteriia</taxon>
        <taxon>Sphingobacteriales</taxon>
        <taxon>Sphingobacteriaceae</taxon>
        <taxon>Pararcticibacter</taxon>
    </lineage>
</organism>
<evidence type="ECO:0000313" key="9">
    <source>
        <dbReference type="Proteomes" id="UP000245647"/>
    </source>
</evidence>
<evidence type="ECO:0000256" key="2">
    <source>
        <dbReference type="ARBA" id="ARBA00007362"/>
    </source>
</evidence>
<evidence type="ECO:0000313" key="8">
    <source>
        <dbReference type="EMBL" id="PWG79070.1"/>
    </source>
</evidence>
<reference evidence="8 9" key="1">
    <citation type="submission" date="2018-04" db="EMBL/GenBank/DDBJ databases">
        <title>Pedobacter chongqingensis sp. nov., isolated from a rottenly hemp rope.</title>
        <authorList>
            <person name="Cai Y."/>
        </authorList>
    </citation>
    <scope>NUCLEOTIDE SEQUENCE [LARGE SCALE GENOMIC DNA]</scope>
    <source>
        <strain evidence="8 9">FJ4-8</strain>
    </source>
</reference>
<gene>
    <name evidence="8" type="ORF">DDR33_18620</name>
</gene>
<feature type="transmembrane region" description="Helical" evidence="6">
    <location>
        <begin position="100"/>
        <end position="117"/>
    </location>
</feature>
<dbReference type="Gene3D" id="1.10.3730.20">
    <property type="match status" value="1"/>
</dbReference>
<comment type="subcellular location">
    <subcellularLocation>
        <location evidence="1">Membrane</location>
        <topology evidence="1">Multi-pass membrane protein</topology>
    </subcellularLocation>
</comment>
<feature type="transmembrane region" description="Helical" evidence="6">
    <location>
        <begin position="167"/>
        <end position="185"/>
    </location>
</feature>
<dbReference type="InterPro" id="IPR037185">
    <property type="entry name" value="EmrE-like"/>
</dbReference>
<feature type="transmembrane region" description="Helical" evidence="6">
    <location>
        <begin position="38"/>
        <end position="61"/>
    </location>
</feature>
<evidence type="ECO:0000259" key="7">
    <source>
        <dbReference type="Pfam" id="PF00892"/>
    </source>
</evidence>
<name>A0A2U2PCI1_9SPHI</name>
<keyword evidence="9" id="KW-1185">Reference proteome</keyword>
<proteinExistence type="inferred from homology"/>
<comment type="caution">
    <text evidence="8">The sequence shown here is derived from an EMBL/GenBank/DDBJ whole genome shotgun (WGS) entry which is preliminary data.</text>
</comment>
<accession>A0A2U2PCI1</accession>
<feature type="transmembrane region" description="Helical" evidence="6">
    <location>
        <begin position="129"/>
        <end position="147"/>
    </location>
</feature>
<feature type="transmembrane region" description="Helical" evidence="6">
    <location>
        <begin position="12"/>
        <end position="32"/>
    </location>
</feature>
<dbReference type="RefSeq" id="WP_109417315.1">
    <property type="nucleotide sequence ID" value="NZ_QEAS01000017.1"/>
</dbReference>
<feature type="transmembrane region" description="Helical" evidence="6">
    <location>
        <begin position="197"/>
        <end position="218"/>
    </location>
</feature>
<keyword evidence="4 6" id="KW-1133">Transmembrane helix</keyword>
<dbReference type="GO" id="GO:0016020">
    <property type="term" value="C:membrane"/>
    <property type="evidence" value="ECO:0007669"/>
    <property type="project" value="UniProtKB-SubCell"/>
</dbReference>
<dbReference type="InterPro" id="IPR050638">
    <property type="entry name" value="AA-Vitamin_Transporters"/>
</dbReference>
<feature type="transmembrane region" description="Helical" evidence="6">
    <location>
        <begin position="230"/>
        <end position="251"/>
    </location>
</feature>
<evidence type="ECO:0000256" key="3">
    <source>
        <dbReference type="ARBA" id="ARBA00022692"/>
    </source>
</evidence>
<dbReference type="InterPro" id="IPR000620">
    <property type="entry name" value="EamA_dom"/>
</dbReference>
<keyword evidence="3 6" id="KW-0812">Transmembrane</keyword>
<feature type="domain" description="EamA" evidence="7">
    <location>
        <begin position="164"/>
        <end position="302"/>
    </location>
</feature>
<feature type="transmembrane region" description="Helical" evidence="6">
    <location>
        <begin position="285"/>
        <end position="304"/>
    </location>
</feature>
<dbReference type="OrthoDB" id="9812547at2"/>
<feature type="domain" description="EamA" evidence="7">
    <location>
        <begin position="14"/>
        <end position="146"/>
    </location>
</feature>
<dbReference type="Proteomes" id="UP000245647">
    <property type="component" value="Unassembled WGS sequence"/>
</dbReference>
<feature type="transmembrane region" description="Helical" evidence="6">
    <location>
        <begin position="263"/>
        <end position="279"/>
    </location>
</feature>
<dbReference type="Pfam" id="PF00892">
    <property type="entry name" value="EamA"/>
    <property type="match status" value="2"/>
</dbReference>
<comment type="similarity">
    <text evidence="2">Belongs to the EamA transporter family.</text>
</comment>
<evidence type="ECO:0000256" key="6">
    <source>
        <dbReference type="SAM" id="Phobius"/>
    </source>
</evidence>
<dbReference type="PANTHER" id="PTHR32322:SF2">
    <property type="entry name" value="EAMA DOMAIN-CONTAINING PROTEIN"/>
    <property type="match status" value="1"/>
</dbReference>
<evidence type="ECO:0000256" key="4">
    <source>
        <dbReference type="ARBA" id="ARBA00022989"/>
    </source>
</evidence>
<dbReference type="EMBL" id="QEAS01000017">
    <property type="protein sequence ID" value="PWG79070.1"/>
    <property type="molecule type" value="Genomic_DNA"/>
</dbReference>
<evidence type="ECO:0000256" key="5">
    <source>
        <dbReference type="ARBA" id="ARBA00023136"/>
    </source>
</evidence>
<feature type="transmembrane region" description="Helical" evidence="6">
    <location>
        <begin position="73"/>
        <end position="94"/>
    </location>
</feature>
<dbReference type="AlphaFoldDB" id="A0A2U2PCI1"/>
<sequence length="311" mass="33998">MPASKHTHAPALLVILAFATVYIVWGSTYFFIQKAVHTLPPFLMGAIRFITAGMILFGWCALKKERLFNPQHIKTAAITGILLLFIGNGAVIWVEQFMPSAMVAIMVSSAPVWFVLLDRPKWSENLKSTSTLSGLLAGFAGVILLFWNEISSSLHSGNQQQKLSGLLLLVIASAAWSGGSLYSKYRSEGGSSTVSTSWQMIAAGLAFLPCSIFSGELTHTRWESVSTESWLSLLYLILMGSIAAYTAYVWLLQVRPATQVSTYAYVNPVIAVLLGVLFANEKVSWVQIAGLVIILGSVLMINLAKYRNSRN</sequence>
<dbReference type="SUPFAM" id="SSF103481">
    <property type="entry name" value="Multidrug resistance efflux transporter EmrE"/>
    <property type="match status" value="2"/>
</dbReference>
<dbReference type="PANTHER" id="PTHR32322">
    <property type="entry name" value="INNER MEMBRANE TRANSPORTER"/>
    <property type="match status" value="1"/>
</dbReference>
<evidence type="ECO:0000256" key="1">
    <source>
        <dbReference type="ARBA" id="ARBA00004141"/>
    </source>
</evidence>